<dbReference type="InParanoid" id="C7YMT1"/>
<dbReference type="VEuPathDB" id="FungiDB:NECHADRAFT_99714"/>
<dbReference type="RefSeq" id="XP_003052718.1">
    <property type="nucleotide sequence ID" value="XM_003052672.1"/>
</dbReference>
<keyword evidence="3" id="KW-1185">Reference proteome</keyword>
<feature type="region of interest" description="Disordered" evidence="1">
    <location>
        <begin position="500"/>
        <end position="625"/>
    </location>
</feature>
<sequence length="724" mass="81110">MPPKTAFFAPKGPRRYMSTRPKQAYLVARVKGVGGQGSFLEKDETIADTIPELYDNEQPPFFQPREEWDHWDPATFEYPCTTDDRQLINRKLGKTELQRSYFENPTFDISWADHVESLWCLHQDLACDDKMLLNISIGGVLRMLANGLEKVVTVTRCEIEIPGKESKCNSHWNTPTPYLPDHYDRIKAYFDMGFYGPRRWRESLIGKRFFAGFVRHRYNSHFTTFIWDRKKADLYHFDTLLDDQMIRAKNVSLAWREHLAVAGQPYDFNFHAIPLTPQRGAWECGLLSSFCLFQTLRGLVGLSADALAQLCPPTTLEIDGEENEPVGSFDLLVRDWMLDSWTRVGKSKDIAYDDNVEVIKGIFQTMIIDEIGIQDGYYLHRTGRGPFAKHQSTYADEVKYKPSFPDELRATEWLYTDMGGYMPAEPESIGTVSNWTIDRLIPAPTINPGDKALLPRGPGPLSAIVMAPVLADMPDDLIRWYKRQDFEIKDNVPIFEGGELISSDSSSSSEVPDPGSKAAVKKPVNPVSNRKKQLIKLPRFPPSTASTATGKPVTPAPPEKTKDPWTPSGPLKSLSLGTPKRPRPSSKSSSEYVQSSSSSSSGGKESKPGAQGGDEPVDQTMTGYGWGECKDGRPYVADIVPDIRGAEQFTCSTLESDDECTPAKRTVGPATKIMSTFPGLKGWLGEKRAKAAALTIITIIFFKDRIKNGELKGSFLEKIFITIN</sequence>
<dbReference type="HOGENOM" id="CLU_371752_0_0_1"/>
<name>C7YMT1_FUSV7</name>
<protein>
    <submittedName>
        <fullName evidence="2">Uncharacterized protein</fullName>
    </submittedName>
</protein>
<dbReference type="STRING" id="660122.C7YMT1"/>
<gene>
    <name evidence="2" type="ORF">NECHADRAFT_99714</name>
</gene>
<organism evidence="2 3">
    <name type="scientific">Fusarium vanettenii (strain ATCC MYA-4622 / CBS 123669 / FGSC 9596 / NRRL 45880 / 77-13-4)</name>
    <name type="common">Fusarium solani subsp. pisi</name>
    <dbReference type="NCBI Taxonomy" id="660122"/>
    <lineage>
        <taxon>Eukaryota</taxon>
        <taxon>Fungi</taxon>
        <taxon>Dikarya</taxon>
        <taxon>Ascomycota</taxon>
        <taxon>Pezizomycotina</taxon>
        <taxon>Sordariomycetes</taxon>
        <taxon>Hypocreomycetidae</taxon>
        <taxon>Hypocreales</taxon>
        <taxon>Nectriaceae</taxon>
        <taxon>Fusarium</taxon>
        <taxon>Fusarium solani species complex</taxon>
        <taxon>Fusarium vanettenii</taxon>
    </lineage>
</organism>
<dbReference type="KEGG" id="nhe:NECHADRAFT_99714"/>
<dbReference type="GeneID" id="9664204"/>
<evidence type="ECO:0000256" key="1">
    <source>
        <dbReference type="SAM" id="MobiDB-lite"/>
    </source>
</evidence>
<feature type="compositionally biased region" description="Low complexity" evidence="1">
    <location>
        <begin position="585"/>
        <end position="603"/>
    </location>
</feature>
<proteinExistence type="predicted"/>
<dbReference type="eggNOG" id="ENOG502RK62">
    <property type="taxonomic scope" value="Eukaryota"/>
</dbReference>
<dbReference type="Proteomes" id="UP000005206">
    <property type="component" value="Chromosome 3"/>
</dbReference>
<reference evidence="2 3" key="1">
    <citation type="journal article" date="2009" name="PLoS Genet.">
        <title>The genome of Nectria haematococca: contribution of supernumerary chromosomes to gene expansion.</title>
        <authorList>
            <person name="Coleman J.J."/>
            <person name="Rounsley S.D."/>
            <person name="Rodriguez-Carres M."/>
            <person name="Kuo A."/>
            <person name="Wasmann C.C."/>
            <person name="Grimwood J."/>
            <person name="Schmutz J."/>
            <person name="Taga M."/>
            <person name="White G.J."/>
            <person name="Zhou S."/>
            <person name="Schwartz D.C."/>
            <person name="Freitag M."/>
            <person name="Ma L.J."/>
            <person name="Danchin E.G."/>
            <person name="Henrissat B."/>
            <person name="Coutinho P.M."/>
            <person name="Nelson D.R."/>
            <person name="Straney D."/>
            <person name="Napoli C.A."/>
            <person name="Barker B.M."/>
            <person name="Gribskov M."/>
            <person name="Rep M."/>
            <person name="Kroken S."/>
            <person name="Molnar I."/>
            <person name="Rensing C."/>
            <person name="Kennell J.C."/>
            <person name="Zamora J."/>
            <person name="Farman M.L."/>
            <person name="Selker E.U."/>
            <person name="Salamov A."/>
            <person name="Shapiro H."/>
            <person name="Pangilinan J."/>
            <person name="Lindquist E."/>
            <person name="Lamers C."/>
            <person name="Grigoriev I.V."/>
            <person name="Geiser D.M."/>
            <person name="Covert S.F."/>
            <person name="Temporini E."/>
            <person name="Vanetten H.D."/>
        </authorList>
    </citation>
    <scope>NUCLEOTIDE SEQUENCE [LARGE SCALE GENOMIC DNA]</scope>
    <source>
        <strain evidence="3">ATCC MYA-4622 / CBS 123669 / FGSC 9596 / NRRL 45880 / 77-13-4</strain>
    </source>
</reference>
<dbReference type="OrthoDB" id="5105291at2759"/>
<accession>C7YMT1</accession>
<evidence type="ECO:0000313" key="3">
    <source>
        <dbReference type="Proteomes" id="UP000005206"/>
    </source>
</evidence>
<evidence type="ECO:0000313" key="2">
    <source>
        <dbReference type="EMBL" id="EEU47005.1"/>
    </source>
</evidence>
<dbReference type="AlphaFoldDB" id="C7YMT1"/>
<dbReference type="EMBL" id="GG698897">
    <property type="protein sequence ID" value="EEU47005.1"/>
    <property type="molecule type" value="Genomic_DNA"/>
</dbReference>